<protein>
    <submittedName>
        <fullName evidence="6">AraC-like DNA-binding protein</fullName>
    </submittedName>
</protein>
<dbReference type="OrthoDB" id="9809338at2"/>
<dbReference type="InterPro" id="IPR014710">
    <property type="entry name" value="RmlC-like_jellyroll"/>
</dbReference>
<dbReference type="Pfam" id="PF02311">
    <property type="entry name" value="AraC_binding"/>
    <property type="match status" value="1"/>
</dbReference>
<evidence type="ECO:0000259" key="5">
    <source>
        <dbReference type="PROSITE" id="PS01124"/>
    </source>
</evidence>
<dbReference type="SUPFAM" id="SSF46689">
    <property type="entry name" value="Homeodomain-like"/>
    <property type="match status" value="2"/>
</dbReference>
<gene>
    <name evidence="6" type="ORF">C8D90_105334</name>
</gene>
<keyword evidence="3" id="KW-0010">Activator</keyword>
<reference evidence="6 7" key="1">
    <citation type="submission" date="2018-07" db="EMBL/GenBank/DDBJ databases">
        <title>Genomic Encyclopedia of Type Strains, Phase IV (KMG-IV): sequencing the most valuable type-strain genomes for metagenomic binning, comparative biology and taxonomic classification.</title>
        <authorList>
            <person name="Goeker M."/>
        </authorList>
    </citation>
    <scope>NUCLEOTIDE SEQUENCE [LARGE SCALE GENOMIC DNA]</scope>
    <source>
        <strain evidence="6 7">DSM 103736</strain>
    </source>
</reference>
<keyword evidence="4" id="KW-0804">Transcription</keyword>
<dbReference type="InterPro" id="IPR009057">
    <property type="entry name" value="Homeodomain-like_sf"/>
</dbReference>
<dbReference type="AlphaFoldDB" id="A0A370QQH9"/>
<dbReference type="EMBL" id="QRAP01000005">
    <property type="protein sequence ID" value="RDK91046.1"/>
    <property type="molecule type" value="Genomic_DNA"/>
</dbReference>
<dbReference type="GO" id="GO:0043565">
    <property type="term" value="F:sequence-specific DNA binding"/>
    <property type="evidence" value="ECO:0007669"/>
    <property type="project" value="InterPro"/>
</dbReference>
<dbReference type="Gene3D" id="1.10.10.60">
    <property type="entry name" value="Homeodomain-like"/>
    <property type="match status" value="1"/>
</dbReference>
<evidence type="ECO:0000256" key="3">
    <source>
        <dbReference type="ARBA" id="ARBA00023159"/>
    </source>
</evidence>
<dbReference type="SUPFAM" id="SSF51215">
    <property type="entry name" value="Regulatory protein AraC"/>
    <property type="match status" value="1"/>
</dbReference>
<dbReference type="InterPro" id="IPR018062">
    <property type="entry name" value="HTH_AraC-typ_CS"/>
</dbReference>
<name>A0A370QQH9_9GAMM</name>
<organism evidence="6 7">
    <name type="scientific">Enterobacillus tribolii</name>
    <dbReference type="NCBI Taxonomy" id="1487935"/>
    <lineage>
        <taxon>Bacteria</taxon>
        <taxon>Pseudomonadati</taxon>
        <taxon>Pseudomonadota</taxon>
        <taxon>Gammaproteobacteria</taxon>
        <taxon>Enterobacterales</taxon>
        <taxon>Hafniaceae</taxon>
        <taxon>Enterobacillus</taxon>
    </lineage>
</organism>
<evidence type="ECO:0000313" key="7">
    <source>
        <dbReference type="Proteomes" id="UP000254848"/>
    </source>
</evidence>
<evidence type="ECO:0000313" key="6">
    <source>
        <dbReference type="EMBL" id="RDK91046.1"/>
    </source>
</evidence>
<keyword evidence="7" id="KW-1185">Reference proteome</keyword>
<evidence type="ECO:0000256" key="2">
    <source>
        <dbReference type="ARBA" id="ARBA00023125"/>
    </source>
</evidence>
<dbReference type="PANTHER" id="PTHR46796:SF2">
    <property type="entry name" value="TRANSCRIPTIONAL REGULATORY PROTEIN"/>
    <property type="match status" value="1"/>
</dbReference>
<evidence type="ECO:0000256" key="1">
    <source>
        <dbReference type="ARBA" id="ARBA00023015"/>
    </source>
</evidence>
<dbReference type="InterPro" id="IPR037923">
    <property type="entry name" value="HTH-like"/>
</dbReference>
<dbReference type="PROSITE" id="PS00041">
    <property type="entry name" value="HTH_ARAC_FAMILY_1"/>
    <property type="match status" value="1"/>
</dbReference>
<dbReference type="RefSeq" id="WP_115458858.1">
    <property type="nucleotide sequence ID" value="NZ_QRAP01000005.1"/>
</dbReference>
<dbReference type="Gene3D" id="2.60.120.10">
    <property type="entry name" value="Jelly Rolls"/>
    <property type="match status" value="1"/>
</dbReference>
<dbReference type="PROSITE" id="PS01124">
    <property type="entry name" value="HTH_ARAC_FAMILY_2"/>
    <property type="match status" value="1"/>
</dbReference>
<sequence>MPTPRHITQSFRRSPAIPYAELRSTWHSHHAYKRHTHPQLSLGAIVQGETHSVCQGRKYHLHEGDLILIAPNAVHSCNPVGGGTRSYHMLYLKPEWCLSQLAPWHSSGGTALHCPPAIIRDPRLFQEYLDIVDLMTQQQTDVLPQRLSALLQSLPGLGVSKAANTLPYSERLQTRLLADLQSPPTLDQLAGEFSLRKETLIRHFRRETGLTPGAFLSNARVEFARERLRAGDDITDVGYQSGFADQSHFHKTFVNYTASTPGQYAGRRSISDNS</sequence>
<accession>A0A370QQH9</accession>
<feature type="domain" description="HTH araC/xylS-type" evidence="5">
    <location>
        <begin position="170"/>
        <end position="267"/>
    </location>
</feature>
<dbReference type="InterPro" id="IPR003313">
    <property type="entry name" value="AraC-bd"/>
</dbReference>
<dbReference type="GO" id="GO:0003700">
    <property type="term" value="F:DNA-binding transcription factor activity"/>
    <property type="evidence" value="ECO:0007669"/>
    <property type="project" value="InterPro"/>
</dbReference>
<dbReference type="InterPro" id="IPR050204">
    <property type="entry name" value="AraC_XylS_family_regulators"/>
</dbReference>
<dbReference type="InterPro" id="IPR018060">
    <property type="entry name" value="HTH_AraC"/>
</dbReference>
<comment type="caution">
    <text evidence="6">The sequence shown here is derived from an EMBL/GenBank/DDBJ whole genome shotgun (WGS) entry which is preliminary data.</text>
</comment>
<dbReference type="SMART" id="SM00342">
    <property type="entry name" value="HTH_ARAC"/>
    <property type="match status" value="1"/>
</dbReference>
<keyword evidence="1" id="KW-0805">Transcription regulation</keyword>
<keyword evidence="2 6" id="KW-0238">DNA-binding</keyword>
<dbReference type="Proteomes" id="UP000254848">
    <property type="component" value="Unassembled WGS sequence"/>
</dbReference>
<proteinExistence type="predicted"/>
<dbReference type="Pfam" id="PF12833">
    <property type="entry name" value="HTH_18"/>
    <property type="match status" value="1"/>
</dbReference>
<dbReference type="PANTHER" id="PTHR46796">
    <property type="entry name" value="HTH-TYPE TRANSCRIPTIONAL ACTIVATOR RHAS-RELATED"/>
    <property type="match status" value="1"/>
</dbReference>
<evidence type="ECO:0000256" key="4">
    <source>
        <dbReference type="ARBA" id="ARBA00023163"/>
    </source>
</evidence>